<dbReference type="STRING" id="400727.A0A2T7NBN4"/>
<proteinExistence type="predicted"/>
<dbReference type="EMBL" id="PZQS01000014">
    <property type="protein sequence ID" value="PVD18571.1"/>
    <property type="molecule type" value="Genomic_DNA"/>
</dbReference>
<name>A0A2T7NBN4_POMCA</name>
<accession>A0A2T7NBN4</accession>
<reference evidence="1 2" key="1">
    <citation type="submission" date="2018-04" db="EMBL/GenBank/DDBJ databases">
        <title>The genome of golden apple snail Pomacea canaliculata provides insight into stress tolerance and invasive adaptation.</title>
        <authorList>
            <person name="Liu C."/>
            <person name="Liu B."/>
            <person name="Ren Y."/>
            <person name="Zhang Y."/>
            <person name="Wang H."/>
            <person name="Li S."/>
            <person name="Jiang F."/>
            <person name="Yin L."/>
            <person name="Zhang G."/>
            <person name="Qian W."/>
            <person name="Fan W."/>
        </authorList>
    </citation>
    <scope>NUCLEOTIDE SEQUENCE [LARGE SCALE GENOMIC DNA]</scope>
    <source>
        <strain evidence="1">SZHN2017</strain>
        <tissue evidence="1">Muscle</tissue>
    </source>
</reference>
<dbReference type="Proteomes" id="UP000245119">
    <property type="component" value="Linkage Group LG14"/>
</dbReference>
<evidence type="ECO:0000313" key="1">
    <source>
        <dbReference type="EMBL" id="PVD18571.1"/>
    </source>
</evidence>
<sequence length="544" mass="62076">MEAIAGELREGEQEKRYVDSIAADLLKRHQGADADDKYKRYVDSLAGDLLKRESMTEVQEPDKRHIDSIAGDLLKRDSSIDEQKENKRYMDSIASDLLRRSAGQPLPQKRHLESIADDLIKRTSNGLNAPDKRHLDSIAGDLIKKNIMRPVNVPEYSGEEGLEKRHLILLLATSSRNLDSPSVDVVNGGETGHKSDIDSVADSLFKREGSESKRYLDSIASSLFRKKSHVRKRDARGRRHRSKRYIDYIATNLLKRPTEGKRYVDSLASHLLKRNARGKRYLDSLAGDLLKRPAFYDHVTAESATDDMAESNAEDWTGTELQEYYGPTHHLDKRYLDSLASDLFKRDFDENGDEVGVGKRREETAEPLFSDASFGYYLQTMPSKRYLDSLAGDIFKRYFNPYVWANLKRNPYRRFPSRTYLDSLAGDLLKRDAHKRRKRYADLQTSELFKRKHHRIMPGWFLDAYPVLTYGVGDTSSKDDETATTGDVKPLTSKRFIDSIASHLLKKRSLEDAALTLDDDKLTADDVISVSKRYLDTLASDLLD</sequence>
<protein>
    <submittedName>
        <fullName evidence="1">Uncharacterized protein</fullName>
    </submittedName>
</protein>
<dbReference type="AlphaFoldDB" id="A0A2T7NBN4"/>
<gene>
    <name evidence="1" type="ORF">C0Q70_21121</name>
</gene>
<keyword evidence="2" id="KW-1185">Reference proteome</keyword>
<dbReference type="OrthoDB" id="6093641at2759"/>
<evidence type="ECO:0000313" key="2">
    <source>
        <dbReference type="Proteomes" id="UP000245119"/>
    </source>
</evidence>
<organism evidence="1 2">
    <name type="scientific">Pomacea canaliculata</name>
    <name type="common">Golden apple snail</name>
    <dbReference type="NCBI Taxonomy" id="400727"/>
    <lineage>
        <taxon>Eukaryota</taxon>
        <taxon>Metazoa</taxon>
        <taxon>Spiralia</taxon>
        <taxon>Lophotrochozoa</taxon>
        <taxon>Mollusca</taxon>
        <taxon>Gastropoda</taxon>
        <taxon>Caenogastropoda</taxon>
        <taxon>Architaenioglossa</taxon>
        <taxon>Ampullarioidea</taxon>
        <taxon>Ampullariidae</taxon>
        <taxon>Pomacea</taxon>
    </lineage>
</organism>
<comment type="caution">
    <text evidence="1">The sequence shown here is derived from an EMBL/GenBank/DDBJ whole genome shotgun (WGS) entry which is preliminary data.</text>
</comment>